<organism evidence="1 2">
    <name type="scientific">Corallococcus exercitus</name>
    <dbReference type="NCBI Taxonomy" id="2316736"/>
    <lineage>
        <taxon>Bacteria</taxon>
        <taxon>Pseudomonadati</taxon>
        <taxon>Myxococcota</taxon>
        <taxon>Myxococcia</taxon>
        <taxon>Myxococcales</taxon>
        <taxon>Cystobacterineae</taxon>
        <taxon>Myxococcaceae</taxon>
        <taxon>Corallococcus</taxon>
    </lineage>
</organism>
<sequence length="85" mass="9550">MERATGKPPPELLEAPPLPEALAHVWGWFAELSNARGAGAFTLNPISFPDMEAWVRLSGHRPTPFEVQLLRRLDESFLIEVSKKQ</sequence>
<dbReference type="RefSeq" id="WP_171433049.1">
    <property type="nucleotide sequence ID" value="NZ_JABFJV010000012.1"/>
</dbReference>
<gene>
    <name evidence="1" type="ORF">HMI49_03860</name>
</gene>
<comment type="caution">
    <text evidence="1">The sequence shown here is derived from an EMBL/GenBank/DDBJ whole genome shotgun (WGS) entry which is preliminary data.</text>
</comment>
<dbReference type="AlphaFoldDB" id="A0A7Y4KES7"/>
<accession>A0A7Y4KES7</accession>
<evidence type="ECO:0000313" key="2">
    <source>
        <dbReference type="Proteomes" id="UP000563426"/>
    </source>
</evidence>
<evidence type="ECO:0000313" key="1">
    <source>
        <dbReference type="EMBL" id="NOK32337.1"/>
    </source>
</evidence>
<proteinExistence type="predicted"/>
<keyword evidence="2" id="KW-1185">Reference proteome</keyword>
<reference evidence="1 2" key="1">
    <citation type="submission" date="2020-05" db="EMBL/GenBank/DDBJ databases">
        <authorList>
            <person name="Whitworth D."/>
        </authorList>
    </citation>
    <scope>NUCLEOTIDE SEQUENCE [LARGE SCALE GENOMIC DNA]</scope>
    <source>
        <strain evidence="1 2">AB043B</strain>
    </source>
</reference>
<dbReference type="Pfam" id="PF23812">
    <property type="entry name" value="Phage_TAC_18"/>
    <property type="match status" value="1"/>
</dbReference>
<protein>
    <submittedName>
        <fullName evidence="1">Uncharacterized protein</fullName>
    </submittedName>
</protein>
<dbReference type="EMBL" id="JABFJV010000012">
    <property type="protein sequence ID" value="NOK32337.1"/>
    <property type="molecule type" value="Genomic_DNA"/>
</dbReference>
<dbReference type="InterPro" id="IPR056919">
    <property type="entry name" value="Phage_TAC_18"/>
</dbReference>
<name>A0A7Y4KES7_9BACT</name>
<dbReference type="Proteomes" id="UP000563426">
    <property type="component" value="Unassembled WGS sequence"/>
</dbReference>